<dbReference type="AlphaFoldDB" id="A0A1T4MK71"/>
<keyword evidence="2" id="KW-1283">Bacterial microcompartment</keyword>
<sequence length="135" mass="14621">MNQAIGLLEVRGLAGAINVADVMLKVAAVELKGMEKARGFGWMTVEITGDVAAVQASVDAGKAKAMEDNSFVSALVIPRPANDLEKVFFQGRKKAKPIKKEEKLEQLPEGTPEIKEETPAVEEKKAKTSTKKKKE</sequence>
<dbReference type="InterPro" id="IPR000249">
    <property type="entry name" value="BMC_dom"/>
</dbReference>
<evidence type="ECO:0000256" key="3">
    <source>
        <dbReference type="PROSITE-ProRule" id="PRU01278"/>
    </source>
</evidence>
<dbReference type="PANTHER" id="PTHR33941">
    <property type="entry name" value="PROPANEDIOL UTILIZATION PROTEIN PDUA"/>
    <property type="match status" value="1"/>
</dbReference>
<dbReference type="SMART" id="SM00877">
    <property type="entry name" value="BMC"/>
    <property type="match status" value="1"/>
</dbReference>
<evidence type="ECO:0000256" key="1">
    <source>
        <dbReference type="ARBA" id="ARBA00024322"/>
    </source>
</evidence>
<evidence type="ECO:0000256" key="2">
    <source>
        <dbReference type="ARBA" id="ARBA00024446"/>
    </source>
</evidence>
<evidence type="ECO:0000256" key="4">
    <source>
        <dbReference type="SAM" id="MobiDB-lite"/>
    </source>
</evidence>
<dbReference type="Pfam" id="PF00936">
    <property type="entry name" value="BMC"/>
    <property type="match status" value="1"/>
</dbReference>
<dbReference type="PANTHER" id="PTHR33941:SF11">
    <property type="entry name" value="BACTERIAL MICROCOMPARTMENT SHELL PROTEIN PDUJ"/>
    <property type="match status" value="1"/>
</dbReference>
<organism evidence="6 7">
    <name type="scientific">Pilibacter termitis</name>
    <dbReference type="NCBI Taxonomy" id="263852"/>
    <lineage>
        <taxon>Bacteria</taxon>
        <taxon>Bacillati</taxon>
        <taxon>Bacillota</taxon>
        <taxon>Bacilli</taxon>
        <taxon>Lactobacillales</taxon>
        <taxon>Enterococcaceae</taxon>
        <taxon>Pilibacter</taxon>
    </lineage>
</organism>
<dbReference type="SUPFAM" id="SSF143414">
    <property type="entry name" value="CcmK-like"/>
    <property type="match status" value="1"/>
</dbReference>
<dbReference type="OrthoDB" id="9812608at2"/>
<reference evidence="6 7" key="1">
    <citation type="submission" date="2017-02" db="EMBL/GenBank/DDBJ databases">
        <authorList>
            <person name="Peterson S.W."/>
        </authorList>
    </citation>
    <scope>NUCLEOTIDE SEQUENCE [LARGE SCALE GENOMIC DNA]</scope>
    <source>
        <strain evidence="6 7">ATCC BAA-1030</strain>
    </source>
</reference>
<feature type="domain" description="BMC" evidence="5">
    <location>
        <begin position="4"/>
        <end position="89"/>
    </location>
</feature>
<evidence type="ECO:0000259" key="5">
    <source>
        <dbReference type="PROSITE" id="PS51930"/>
    </source>
</evidence>
<dbReference type="Gene3D" id="3.30.70.1710">
    <property type="match status" value="1"/>
</dbReference>
<evidence type="ECO:0000313" key="7">
    <source>
        <dbReference type="Proteomes" id="UP000190328"/>
    </source>
</evidence>
<name>A0A1T4MK71_9ENTE</name>
<accession>A0A1T4MK71</accession>
<gene>
    <name evidence="6" type="ORF">SAMN02745116_01130</name>
</gene>
<evidence type="ECO:0000313" key="6">
    <source>
        <dbReference type="EMBL" id="SJZ67392.1"/>
    </source>
</evidence>
<protein>
    <submittedName>
        <fullName evidence="6">Carboxysome shell and ethanolamine utilization microcompartment protein CcmL/EutN</fullName>
    </submittedName>
</protein>
<dbReference type="Proteomes" id="UP000190328">
    <property type="component" value="Unassembled WGS sequence"/>
</dbReference>
<comment type="similarity">
    <text evidence="3">Belongs to the bacterial microcompartments protein family.</text>
</comment>
<dbReference type="EMBL" id="FUXI01000010">
    <property type="protein sequence ID" value="SJZ67392.1"/>
    <property type="molecule type" value="Genomic_DNA"/>
</dbReference>
<dbReference type="InterPro" id="IPR050575">
    <property type="entry name" value="BMC_shell"/>
</dbReference>
<dbReference type="RefSeq" id="WP_078807054.1">
    <property type="nucleotide sequence ID" value="NZ_FUXI01000010.1"/>
</dbReference>
<dbReference type="PROSITE" id="PS51930">
    <property type="entry name" value="BMC_2"/>
    <property type="match status" value="1"/>
</dbReference>
<feature type="region of interest" description="Disordered" evidence="4">
    <location>
        <begin position="93"/>
        <end position="135"/>
    </location>
</feature>
<dbReference type="InterPro" id="IPR044872">
    <property type="entry name" value="CcmK/CsoS1_BMC"/>
</dbReference>
<keyword evidence="7" id="KW-1185">Reference proteome</keyword>
<feature type="compositionally biased region" description="Basic and acidic residues" evidence="4">
    <location>
        <begin position="98"/>
        <end position="126"/>
    </location>
</feature>
<proteinExistence type="inferred from homology"/>
<dbReference type="GO" id="GO:0031469">
    <property type="term" value="C:bacterial microcompartment"/>
    <property type="evidence" value="ECO:0007669"/>
    <property type="project" value="UniProtKB-SubCell"/>
</dbReference>
<dbReference type="STRING" id="263852.SAMN02745116_01130"/>
<comment type="subcellular location">
    <subcellularLocation>
        <location evidence="1">Bacterial microcompartment</location>
    </subcellularLocation>
</comment>
<dbReference type="InterPro" id="IPR037233">
    <property type="entry name" value="CcmK-like_sf"/>
</dbReference>